<organism evidence="4 5">
    <name type="scientific">Hohenbuehelia grisea</name>
    <dbReference type="NCBI Taxonomy" id="104357"/>
    <lineage>
        <taxon>Eukaryota</taxon>
        <taxon>Fungi</taxon>
        <taxon>Dikarya</taxon>
        <taxon>Basidiomycota</taxon>
        <taxon>Agaricomycotina</taxon>
        <taxon>Agaricomycetes</taxon>
        <taxon>Agaricomycetidae</taxon>
        <taxon>Agaricales</taxon>
        <taxon>Pleurotineae</taxon>
        <taxon>Pleurotaceae</taxon>
        <taxon>Hohenbuehelia</taxon>
    </lineage>
</organism>
<evidence type="ECO:0000313" key="4">
    <source>
        <dbReference type="EMBL" id="KAL0945576.1"/>
    </source>
</evidence>
<gene>
    <name evidence="4" type="ORF">HGRIS_014736</name>
</gene>
<sequence>MQIFMRNVSFAMTEDNLKAELAKRIHQPPFPLEPLTNFHVGLFHKRGSRTHKGSGLLTFPTTAIGNTFLAVFGQQGLWIHGRRISFAANNREPNQGLIQKVASTQWEDPETLRQEQQRIAKESAAVRMTSFAFGRYCRDGVFSAEVLLETSHVVEASCDVAKHQLVVTARPPAAPPSFDDTIDELFDMFDPVELHSVRYPASSIIHLATTVNHPYRIFLESSNPPVFIRTTSSMLDADVSQRTPSLTGQPEMPPVTQAICLTFGTEMEQNIFLMHCRSLHLPRPDPNHRNIIVEHRELYSPSEWNTLNGLLASVPFPLAFEVEKSIWNGTFVPHEITGDLRQEIIALAQDADHASSIFKSFVLDVEIPGIVTIPAARPARPRRRRRGRKQRNNQEQERQKERPSLPQRLAESANTYRANLLRPRGRLEPVVAAGIYRSYHIAITPTGRLLEGPLPDQSNSVLRRFENFDCFLRLSFQDETRSKPRRDPGLLIDELLMVRYKPYLVSGIDVAGHHYDFLGYSMSGLKDYSFAFVRPFEFQGTIMDASGIRDTLGDFSAIVTKPALLGARWSQAFSASDPSVVLTKDELQRIVDRFAEDRTNFTDGVGTISSQVAREVWSNLQRTRTKSRNVRQVPSAYQFRLGGAKGVLVHDPHLKGRVVCLRPSQLKFEGPSLSLDIATTSARPISVFLNRPLIALLEFYGTDPDVIFSLQEKAIADVDAIHDSLSHASMVFSQHGLGSSFKLPSLYNNIQSILGLDVGHIPDAVRLDHALLNTCLLFGATHILRDIKHRAHIYVPGSVTLIGVADEWDCLDEGEIYAAVDDERNAHNLKGIITGTVMITRSPQIHPGDVQFVTAVRKAKLAHLKNVVVFSCRGRRSLPSCLGGGDLDGDIYNLILDPNLFPKSMRTGDPGSYKGLPHKETTLPCTVSDVADFVLDFIKTDLLGHISILHLRIADHHDPSHPDCLVLAEKASHAVDFPKTGTPVDFRSLPRAPSELKPDFLSGEGVNPEASNSSYYPSQKLLGRLYRNVPLPEHHIEREDLAFTDADKIMSAIEAQGLIFLGLPTDENWEETEPEVWEEMEQILEEYSDQLLEISKVHTISKRPNAMLSEAELVSGTNQAKWADHRRRREAVTAMNLQTAQLTNAIRREIRRLPVPEEDASTVHEDDADDGETQDDYYSDEEFDFDDYDGFFSGQERRRGVFKRAWIAWAVSQSALADDPVCFGPLSFGVVALGMMLETIKEQRRWAS</sequence>
<dbReference type="EMBL" id="JASNQZ010000017">
    <property type="protein sequence ID" value="KAL0945576.1"/>
    <property type="molecule type" value="Genomic_DNA"/>
</dbReference>
<dbReference type="PANTHER" id="PTHR23079">
    <property type="entry name" value="RNA-DEPENDENT RNA POLYMERASE"/>
    <property type="match status" value="1"/>
</dbReference>
<comment type="catalytic activity">
    <reaction evidence="1">
        <text>RNA(n) + a ribonucleoside 5'-triphosphate = RNA(n+1) + diphosphate</text>
        <dbReference type="Rhea" id="RHEA:21248"/>
        <dbReference type="Rhea" id="RHEA-COMP:14527"/>
        <dbReference type="Rhea" id="RHEA-COMP:17342"/>
        <dbReference type="ChEBI" id="CHEBI:33019"/>
        <dbReference type="ChEBI" id="CHEBI:61557"/>
        <dbReference type="ChEBI" id="CHEBI:140395"/>
        <dbReference type="EC" id="2.7.7.48"/>
    </reaction>
</comment>
<feature type="region of interest" description="Disordered" evidence="2">
    <location>
        <begin position="376"/>
        <end position="409"/>
    </location>
</feature>
<comment type="similarity">
    <text evidence="1">Belongs to the RdRP family.</text>
</comment>
<feature type="compositionally biased region" description="Basic and acidic residues" evidence="2">
    <location>
        <begin position="1153"/>
        <end position="1165"/>
    </location>
</feature>
<keyword evidence="1" id="KW-0808">Transferase</keyword>
<reference evidence="5" key="1">
    <citation type="submission" date="2024-06" db="EMBL/GenBank/DDBJ databases">
        <title>Multi-omics analyses provide insights into the biosynthesis of the anticancer antibiotic pleurotin in Hohenbuehelia grisea.</title>
        <authorList>
            <person name="Weaver J.A."/>
            <person name="Alberti F."/>
        </authorList>
    </citation>
    <scope>NUCLEOTIDE SEQUENCE [LARGE SCALE GENOMIC DNA]</scope>
    <source>
        <strain evidence="5">T-177</strain>
    </source>
</reference>
<proteinExistence type="inferred from homology"/>
<keyword evidence="5" id="KW-1185">Reference proteome</keyword>
<protein>
    <recommendedName>
        <fullName evidence="1">RNA-dependent RNA polymerase</fullName>
        <ecNumber evidence="1">2.7.7.48</ecNumber>
    </recommendedName>
</protein>
<keyword evidence="1" id="KW-0694">RNA-binding</keyword>
<evidence type="ECO:0000259" key="3">
    <source>
        <dbReference type="Pfam" id="PF05183"/>
    </source>
</evidence>
<name>A0ABR3IQJ7_9AGAR</name>
<dbReference type="Proteomes" id="UP001556367">
    <property type="component" value="Unassembled WGS sequence"/>
</dbReference>
<feature type="region of interest" description="Disordered" evidence="2">
    <location>
        <begin position="1153"/>
        <end position="1176"/>
    </location>
</feature>
<feature type="compositionally biased region" description="Basic and acidic residues" evidence="2">
    <location>
        <begin position="392"/>
        <end position="403"/>
    </location>
</feature>
<keyword evidence="1" id="KW-0696">RNA-directed RNA polymerase</keyword>
<evidence type="ECO:0000256" key="2">
    <source>
        <dbReference type="SAM" id="MobiDB-lite"/>
    </source>
</evidence>
<keyword evidence="1" id="KW-0548">Nucleotidyltransferase</keyword>
<accession>A0ABR3IQJ7</accession>
<dbReference type="EC" id="2.7.7.48" evidence="1"/>
<comment type="caution">
    <text evidence="4">The sequence shown here is derived from an EMBL/GenBank/DDBJ whole genome shotgun (WGS) entry which is preliminary data.</text>
</comment>
<dbReference type="Pfam" id="PF05183">
    <property type="entry name" value="RdRP"/>
    <property type="match status" value="1"/>
</dbReference>
<evidence type="ECO:0000313" key="5">
    <source>
        <dbReference type="Proteomes" id="UP001556367"/>
    </source>
</evidence>
<feature type="compositionally biased region" description="Basic residues" evidence="2">
    <location>
        <begin position="379"/>
        <end position="391"/>
    </location>
</feature>
<dbReference type="PANTHER" id="PTHR23079:SF55">
    <property type="entry name" value="RNA-DIRECTED RNA POLYMERASE"/>
    <property type="match status" value="1"/>
</dbReference>
<dbReference type="InterPro" id="IPR057596">
    <property type="entry name" value="RDRP_core"/>
</dbReference>
<feature type="domain" description="RDRP core" evidence="3">
    <location>
        <begin position="443"/>
        <end position="1029"/>
    </location>
</feature>
<evidence type="ECO:0000256" key="1">
    <source>
        <dbReference type="RuleBase" id="RU363098"/>
    </source>
</evidence>
<feature type="compositionally biased region" description="Acidic residues" evidence="2">
    <location>
        <begin position="1166"/>
        <end position="1176"/>
    </location>
</feature>
<dbReference type="InterPro" id="IPR007855">
    <property type="entry name" value="RDRP"/>
</dbReference>